<reference evidence="2 3" key="1">
    <citation type="submission" date="2015-03" db="EMBL/GenBank/DDBJ databases">
        <title>Genome sequence of Pseudoalteromonas aurantia.</title>
        <authorList>
            <person name="Xie B.-B."/>
            <person name="Rong J.-C."/>
            <person name="Qin Q.-L."/>
            <person name="Zhang Y.-Z."/>
        </authorList>
    </citation>
    <scope>NUCLEOTIDE SEQUENCE [LARGE SCALE GENOMIC DNA]</scope>
    <source>
        <strain evidence="2 3">208</strain>
    </source>
</reference>
<proteinExistence type="predicted"/>
<name>A0ABR9EE72_9GAMM</name>
<dbReference type="InterPro" id="IPR008894">
    <property type="entry name" value="QdtA_cupin_dom"/>
</dbReference>
<keyword evidence="3" id="KW-1185">Reference proteome</keyword>
<organism evidence="2 3">
    <name type="scientific">Pseudoalteromonas aurantia 208</name>
    <dbReference type="NCBI Taxonomy" id="1314867"/>
    <lineage>
        <taxon>Bacteria</taxon>
        <taxon>Pseudomonadati</taxon>
        <taxon>Pseudomonadota</taxon>
        <taxon>Gammaproteobacteria</taxon>
        <taxon>Alteromonadales</taxon>
        <taxon>Pseudoalteromonadaceae</taxon>
        <taxon>Pseudoalteromonas</taxon>
    </lineage>
</organism>
<dbReference type="Pfam" id="PF05523">
    <property type="entry name" value="FdtA"/>
    <property type="match status" value="1"/>
</dbReference>
<evidence type="ECO:0000313" key="3">
    <source>
        <dbReference type="Proteomes" id="UP000615755"/>
    </source>
</evidence>
<dbReference type="InterPro" id="IPR014710">
    <property type="entry name" value="RmlC-like_jellyroll"/>
</dbReference>
<protein>
    <recommendedName>
        <fullName evidence="1">Sugar 3,4-ketoisomerase QdtA cupin domain-containing protein</fullName>
    </recommendedName>
</protein>
<dbReference type="EMBL" id="AQGV01000012">
    <property type="protein sequence ID" value="MBE0369278.1"/>
    <property type="molecule type" value="Genomic_DNA"/>
</dbReference>
<sequence>MFELFNFDPKGDSRGSLISLEVGKEIPFDIKRIYYIYATKAGESRGFHAHKALKQVIFTVSGACDLVLDNGSVRQTIKLDSPEKGVLVDGVVWREMHNFTSDCVLMVLASEEYDESDYLRDYDEFLRWIN</sequence>
<accession>A0ABR9EE72</accession>
<dbReference type="Gene3D" id="2.60.120.10">
    <property type="entry name" value="Jelly Rolls"/>
    <property type="match status" value="1"/>
</dbReference>
<evidence type="ECO:0000313" key="2">
    <source>
        <dbReference type="EMBL" id="MBE0369278.1"/>
    </source>
</evidence>
<dbReference type="RefSeq" id="WP_192508432.1">
    <property type="nucleotide sequence ID" value="NZ_AQGV01000012.1"/>
</dbReference>
<dbReference type="SUPFAM" id="SSF51182">
    <property type="entry name" value="RmlC-like cupins"/>
    <property type="match status" value="1"/>
</dbReference>
<gene>
    <name evidence="2" type="ORF">PAUR_a3093</name>
</gene>
<dbReference type="CDD" id="cd20292">
    <property type="entry name" value="cupin_QdtA-like"/>
    <property type="match status" value="1"/>
</dbReference>
<dbReference type="Proteomes" id="UP000615755">
    <property type="component" value="Unassembled WGS sequence"/>
</dbReference>
<dbReference type="InterPro" id="IPR011051">
    <property type="entry name" value="RmlC_Cupin_sf"/>
</dbReference>
<comment type="caution">
    <text evidence="2">The sequence shown here is derived from an EMBL/GenBank/DDBJ whole genome shotgun (WGS) entry which is preliminary data.</text>
</comment>
<feature type="domain" description="Sugar 3,4-ketoisomerase QdtA cupin" evidence="1">
    <location>
        <begin position="4"/>
        <end position="128"/>
    </location>
</feature>
<evidence type="ECO:0000259" key="1">
    <source>
        <dbReference type="Pfam" id="PF05523"/>
    </source>
</evidence>